<dbReference type="PANTHER" id="PTHR34129">
    <property type="entry name" value="BLR1139 PROTEIN"/>
    <property type="match status" value="1"/>
</dbReference>
<accession>A0A8J3DX65</accession>
<keyword evidence="2" id="KW-1185">Reference proteome</keyword>
<dbReference type="Gene3D" id="3.20.170.20">
    <property type="entry name" value="Protein of unknown function DUF952"/>
    <property type="match status" value="1"/>
</dbReference>
<dbReference type="Pfam" id="PF06108">
    <property type="entry name" value="DUF952"/>
    <property type="match status" value="1"/>
</dbReference>
<proteinExistence type="predicted"/>
<dbReference type="PANTHER" id="PTHR34129:SF1">
    <property type="entry name" value="DUF952 DOMAIN-CONTAINING PROTEIN"/>
    <property type="match status" value="1"/>
</dbReference>
<gene>
    <name evidence="1" type="ORF">GCM10016234_21780</name>
</gene>
<comment type="caution">
    <text evidence="1">The sequence shown here is derived from an EMBL/GenBank/DDBJ whole genome shotgun (WGS) entry which is preliminary data.</text>
</comment>
<reference evidence="1" key="2">
    <citation type="submission" date="2020-09" db="EMBL/GenBank/DDBJ databases">
        <authorList>
            <person name="Sun Q."/>
            <person name="Kim S."/>
        </authorList>
    </citation>
    <scope>NUCLEOTIDE SEQUENCE</scope>
    <source>
        <strain evidence="1">KCTC 42249</strain>
    </source>
</reference>
<protein>
    <submittedName>
        <fullName evidence="1">Dihydroorotate dehydrogenase</fullName>
    </submittedName>
</protein>
<dbReference type="Proteomes" id="UP000630142">
    <property type="component" value="Unassembled WGS sequence"/>
</dbReference>
<reference evidence="1" key="1">
    <citation type="journal article" date="2014" name="Int. J. Syst. Evol. Microbiol.">
        <title>Complete genome sequence of Corynebacterium casei LMG S-19264T (=DSM 44701T), isolated from a smear-ripened cheese.</title>
        <authorList>
            <consortium name="US DOE Joint Genome Institute (JGI-PGF)"/>
            <person name="Walter F."/>
            <person name="Albersmeier A."/>
            <person name="Kalinowski J."/>
            <person name="Ruckert C."/>
        </authorList>
    </citation>
    <scope>NUCLEOTIDE SEQUENCE</scope>
    <source>
        <strain evidence="1">KCTC 42249</strain>
    </source>
</reference>
<sequence>MTIYKITPRALWQQAEAAGEFTGAPVDEADGFIHFSTAEQVKETAAKHFAGQSDLLLAAIDEAALGKDLRYEPSRGGALFPHLYAPLPLSAVLWVKPLPANENGTHAFPDLDA</sequence>
<evidence type="ECO:0000313" key="2">
    <source>
        <dbReference type="Proteomes" id="UP000630142"/>
    </source>
</evidence>
<evidence type="ECO:0000313" key="1">
    <source>
        <dbReference type="EMBL" id="GHD15238.1"/>
    </source>
</evidence>
<dbReference type="EMBL" id="BMZQ01000002">
    <property type="protein sequence ID" value="GHD15238.1"/>
    <property type="molecule type" value="Genomic_DNA"/>
</dbReference>
<name>A0A8J3DX65_9HYPH</name>
<dbReference type="SUPFAM" id="SSF56399">
    <property type="entry name" value="ADP-ribosylation"/>
    <property type="match status" value="1"/>
</dbReference>
<organism evidence="1 2">
    <name type="scientific">Tianweitania populi</name>
    <dbReference type="NCBI Taxonomy" id="1607949"/>
    <lineage>
        <taxon>Bacteria</taxon>
        <taxon>Pseudomonadati</taxon>
        <taxon>Pseudomonadota</taxon>
        <taxon>Alphaproteobacteria</taxon>
        <taxon>Hyphomicrobiales</taxon>
        <taxon>Phyllobacteriaceae</taxon>
        <taxon>Tianweitania</taxon>
    </lineage>
</organism>
<dbReference type="InterPro" id="IPR009297">
    <property type="entry name" value="DUF952"/>
</dbReference>
<dbReference type="AlphaFoldDB" id="A0A8J3DX65"/>
<dbReference type="RefSeq" id="WP_189503740.1">
    <property type="nucleotide sequence ID" value="NZ_BMZQ01000002.1"/>
</dbReference>